<dbReference type="Pfam" id="PF04727">
    <property type="entry name" value="ELMO_CED12"/>
    <property type="match status" value="1"/>
</dbReference>
<dbReference type="PROSITE" id="PS51335">
    <property type="entry name" value="ELMO"/>
    <property type="match status" value="1"/>
</dbReference>
<dbReference type="EMBL" id="JATAAI010000016">
    <property type="protein sequence ID" value="KAK1740029.1"/>
    <property type="molecule type" value="Genomic_DNA"/>
</dbReference>
<evidence type="ECO:0000313" key="4">
    <source>
        <dbReference type="Proteomes" id="UP001224775"/>
    </source>
</evidence>
<evidence type="ECO:0000256" key="1">
    <source>
        <dbReference type="SAM" id="MobiDB-lite"/>
    </source>
</evidence>
<keyword evidence="4" id="KW-1185">Reference proteome</keyword>
<dbReference type="Proteomes" id="UP001224775">
    <property type="component" value="Unassembled WGS sequence"/>
</dbReference>
<feature type="region of interest" description="Disordered" evidence="1">
    <location>
        <begin position="80"/>
        <end position="110"/>
    </location>
</feature>
<feature type="compositionally biased region" description="Acidic residues" evidence="1">
    <location>
        <begin position="219"/>
        <end position="229"/>
    </location>
</feature>
<dbReference type="InterPro" id="IPR050868">
    <property type="entry name" value="ELMO_domain-containing"/>
</dbReference>
<dbReference type="PANTHER" id="PTHR12771">
    <property type="entry name" value="ENGULFMENT AND CELL MOTILITY"/>
    <property type="match status" value="1"/>
</dbReference>
<protein>
    <submittedName>
        <fullName evidence="3">ELMO domain-containing protein</fullName>
    </submittedName>
</protein>
<feature type="compositionally biased region" description="Low complexity" evidence="1">
    <location>
        <begin position="98"/>
        <end position="110"/>
    </location>
</feature>
<comment type="caution">
    <text evidence="3">The sequence shown here is derived from an EMBL/GenBank/DDBJ whole genome shotgun (WGS) entry which is preliminary data.</text>
</comment>
<evidence type="ECO:0000313" key="3">
    <source>
        <dbReference type="EMBL" id="KAK1740029.1"/>
    </source>
</evidence>
<dbReference type="AlphaFoldDB" id="A0AAD8Y6Q0"/>
<feature type="region of interest" description="Disordered" evidence="1">
    <location>
        <begin position="219"/>
        <end position="245"/>
    </location>
</feature>
<name>A0AAD8Y6Q0_9STRA</name>
<feature type="domain" description="ELMO" evidence="2">
    <location>
        <begin position="244"/>
        <end position="434"/>
    </location>
</feature>
<organism evidence="3 4">
    <name type="scientific">Skeletonema marinoi</name>
    <dbReference type="NCBI Taxonomy" id="267567"/>
    <lineage>
        <taxon>Eukaryota</taxon>
        <taxon>Sar</taxon>
        <taxon>Stramenopiles</taxon>
        <taxon>Ochrophyta</taxon>
        <taxon>Bacillariophyta</taxon>
        <taxon>Coscinodiscophyceae</taxon>
        <taxon>Thalassiosirophycidae</taxon>
        <taxon>Thalassiosirales</taxon>
        <taxon>Skeletonemataceae</taxon>
        <taxon>Skeletonema</taxon>
        <taxon>Skeletonema marinoi-dohrnii complex</taxon>
    </lineage>
</organism>
<dbReference type="PANTHER" id="PTHR12771:SF56">
    <property type="entry name" value="CED-12"/>
    <property type="match status" value="1"/>
</dbReference>
<evidence type="ECO:0000259" key="2">
    <source>
        <dbReference type="PROSITE" id="PS51335"/>
    </source>
</evidence>
<dbReference type="InterPro" id="IPR006816">
    <property type="entry name" value="ELMO_dom"/>
</dbReference>
<feature type="compositionally biased region" description="Polar residues" evidence="1">
    <location>
        <begin position="577"/>
        <end position="586"/>
    </location>
</feature>
<gene>
    <name evidence="3" type="ORF">QTG54_008979</name>
</gene>
<accession>A0AAD8Y6Q0</accession>
<feature type="compositionally biased region" description="Low complexity" evidence="1">
    <location>
        <begin position="80"/>
        <end position="90"/>
    </location>
</feature>
<feature type="region of interest" description="Disordered" evidence="1">
    <location>
        <begin position="545"/>
        <end position="587"/>
    </location>
</feature>
<reference evidence="3" key="1">
    <citation type="submission" date="2023-06" db="EMBL/GenBank/DDBJ databases">
        <title>Survivors Of The Sea: Transcriptome response of Skeletonema marinoi to long-term dormancy.</title>
        <authorList>
            <person name="Pinder M.I.M."/>
            <person name="Kourtchenko O."/>
            <person name="Robertson E.K."/>
            <person name="Larsson T."/>
            <person name="Maumus F."/>
            <person name="Osuna-Cruz C.M."/>
            <person name="Vancaester E."/>
            <person name="Stenow R."/>
            <person name="Vandepoele K."/>
            <person name="Ploug H."/>
            <person name="Bruchert V."/>
            <person name="Godhe A."/>
            <person name="Topel M."/>
        </authorList>
    </citation>
    <scope>NUCLEOTIDE SEQUENCE</scope>
    <source>
        <strain evidence="3">R05AC</strain>
    </source>
</reference>
<proteinExistence type="predicted"/>
<feature type="region of interest" description="Disordered" evidence="1">
    <location>
        <begin position="1"/>
        <end position="32"/>
    </location>
</feature>
<sequence length="694" mass="74701">MSFSSSTAAPDFLNGGEPTMVDMPPPAAASAGNDNIAAALSNNNKEEASSSDNNKNGVGSVDYSGAWSLMGGIMTNSLLKGTTNNNNNNDNKSKKVASPPSSGNNNNNNTLFFSTLSTHTTAAVSTLTKSITNTVTGRNTLPDKTTASQVLMFRQLLHTSCRPGLRLSRGYEGTVAQKAVLHMPWWERGIERSGKMIISYDNLITRLWISGAILPFDDRDEDEDEDVEDSNNNNNLTTEDVKPPQRKGINTLVNERGLPPIPHTWWVDRLGFQQNDPVTDFRSGGVLSLAMLVHIVESCPDVHARFVPKKPLPSLLQSSQSISEQQKELLTSLEEIIHDDASVLPFGITCINITDMLAKFLLFSKSIDKMDALLSAKPFWKMFLDPNAMLVLQEVSLDLLCDVCVEIGRERRLRNLLENDSLVKDKMNKNAVGMHDRCGKITVFDFTEIMERTEKRVGDEVLGAGPRNVDELRAVARRVKSKYLMRIQLKEKHLEKRGVNGEKQQVNQLNESMKNVVGGVGTVVGGVGGFVNRFRGSNMGSSAVAAETSTSNDDDASGSGIVPSTPTEEVNFDGGTNDATTSSASNPFGLPSSPCGCLIDLPADDVNDVFAAVGNSQEDDLLSSNPPPVAAAAITVESSATTTTTIDNSDAVADLSGALSEAFDLLGDGDFTADDLDAMDVKVDAASAFTLDDL</sequence>